<keyword evidence="6" id="KW-1133">Transmembrane helix</keyword>
<evidence type="ECO:0000256" key="3">
    <source>
        <dbReference type="ARBA" id="ARBA00022448"/>
    </source>
</evidence>
<comment type="subcellular location">
    <subcellularLocation>
        <location evidence="1">Membrane</location>
        <topology evidence="1">Multi-pass membrane protein</topology>
    </subcellularLocation>
</comment>
<dbReference type="OMA" id="TTRFGAY"/>
<dbReference type="InterPro" id="IPR023395">
    <property type="entry name" value="MCP_dom_sf"/>
</dbReference>
<dbReference type="GO" id="GO:0016020">
    <property type="term" value="C:membrane"/>
    <property type="evidence" value="ECO:0007669"/>
    <property type="project" value="UniProtKB-SubCell"/>
</dbReference>
<feature type="repeat" description="Solcar" evidence="8">
    <location>
        <begin position="97"/>
        <end position="188"/>
    </location>
</feature>
<evidence type="ECO:0000313" key="10">
    <source>
        <dbReference type="Proteomes" id="UP000694843"/>
    </source>
</evidence>
<dbReference type="RefSeq" id="XP_018010851.1">
    <property type="nucleotide sequence ID" value="XM_018155362.2"/>
</dbReference>
<evidence type="ECO:0000256" key="8">
    <source>
        <dbReference type="PROSITE-ProRule" id="PRU00282"/>
    </source>
</evidence>
<dbReference type="Pfam" id="PF00153">
    <property type="entry name" value="Mito_carr"/>
    <property type="match status" value="3"/>
</dbReference>
<keyword evidence="10" id="KW-1185">Reference proteome</keyword>
<dbReference type="InterPro" id="IPR050391">
    <property type="entry name" value="Mito_Metabolite_Transporter"/>
</dbReference>
<organism evidence="10 11">
    <name type="scientific">Hyalella azteca</name>
    <name type="common">Amphipod</name>
    <dbReference type="NCBI Taxonomy" id="294128"/>
    <lineage>
        <taxon>Eukaryota</taxon>
        <taxon>Metazoa</taxon>
        <taxon>Ecdysozoa</taxon>
        <taxon>Arthropoda</taxon>
        <taxon>Crustacea</taxon>
        <taxon>Multicrustacea</taxon>
        <taxon>Malacostraca</taxon>
        <taxon>Eumalacostraca</taxon>
        <taxon>Peracarida</taxon>
        <taxon>Amphipoda</taxon>
        <taxon>Senticaudata</taxon>
        <taxon>Talitrida</taxon>
        <taxon>Talitroidea</taxon>
        <taxon>Hyalellidae</taxon>
        <taxon>Hyalella</taxon>
    </lineage>
</organism>
<name>A0A8B7NBC3_HYAAZ</name>
<dbReference type="InterPro" id="IPR018108">
    <property type="entry name" value="MCP_transmembrane"/>
</dbReference>
<proteinExistence type="inferred from homology"/>
<evidence type="ECO:0000313" key="11">
    <source>
        <dbReference type="RefSeq" id="XP_018010851.1"/>
    </source>
</evidence>
<dbReference type="InterPro" id="IPR002067">
    <property type="entry name" value="MCP"/>
</dbReference>
<dbReference type="Proteomes" id="UP000694843">
    <property type="component" value="Unplaced"/>
</dbReference>
<feature type="repeat" description="Solcar" evidence="8">
    <location>
        <begin position="5"/>
        <end position="89"/>
    </location>
</feature>
<dbReference type="FunFam" id="1.50.40.10:FF:000077">
    <property type="entry name" value="Mitochondrial dicarboxylate carrier"/>
    <property type="match status" value="1"/>
</dbReference>
<dbReference type="GeneID" id="108668192"/>
<evidence type="ECO:0000256" key="4">
    <source>
        <dbReference type="ARBA" id="ARBA00022692"/>
    </source>
</evidence>
<dbReference type="PANTHER" id="PTHR45618">
    <property type="entry name" value="MITOCHONDRIAL DICARBOXYLATE CARRIER-RELATED"/>
    <property type="match status" value="1"/>
</dbReference>
<feature type="repeat" description="Solcar" evidence="8">
    <location>
        <begin position="197"/>
        <end position="281"/>
    </location>
</feature>
<evidence type="ECO:0000256" key="5">
    <source>
        <dbReference type="ARBA" id="ARBA00022737"/>
    </source>
</evidence>
<gene>
    <name evidence="11" type="primary">LOC108668192</name>
</gene>
<evidence type="ECO:0000256" key="2">
    <source>
        <dbReference type="ARBA" id="ARBA00006375"/>
    </source>
</evidence>
<keyword evidence="3 9" id="KW-0813">Transport</keyword>
<dbReference type="PROSITE" id="PS50920">
    <property type="entry name" value="SOLCAR"/>
    <property type="match status" value="3"/>
</dbReference>
<dbReference type="KEGG" id="hazt:108668192"/>
<dbReference type="PRINTS" id="PR00784">
    <property type="entry name" value="MTUNCOUPLING"/>
</dbReference>
<comment type="similarity">
    <text evidence="2 9">Belongs to the mitochondrial carrier (TC 2.A.29) family.</text>
</comment>
<keyword evidence="5" id="KW-0677">Repeat</keyword>
<evidence type="ECO:0000256" key="6">
    <source>
        <dbReference type="ARBA" id="ARBA00022989"/>
    </source>
</evidence>
<dbReference type="OrthoDB" id="448427at2759"/>
<evidence type="ECO:0000256" key="9">
    <source>
        <dbReference type="RuleBase" id="RU000488"/>
    </source>
</evidence>
<dbReference type="SUPFAM" id="SSF103506">
    <property type="entry name" value="Mitochondrial carrier"/>
    <property type="match status" value="1"/>
</dbReference>
<keyword evidence="7 8" id="KW-0472">Membrane</keyword>
<evidence type="ECO:0000256" key="1">
    <source>
        <dbReference type="ARBA" id="ARBA00004141"/>
    </source>
</evidence>
<accession>A0A8B7NBC3</accession>
<reference evidence="11" key="1">
    <citation type="submission" date="2025-08" db="UniProtKB">
        <authorList>
            <consortium name="RefSeq"/>
        </authorList>
    </citation>
    <scope>IDENTIFICATION</scope>
    <source>
        <tissue evidence="11">Whole organism</tissue>
    </source>
</reference>
<keyword evidence="4 8" id="KW-0812">Transmembrane</keyword>
<sequence>MGDGSQRIARWYFGGLASCGAACITHPLDTLKVQLQTQQESKLKGSQIAIRIIKNQGFMALYNGLSASLLRQVTYSTTRFGIYEVMKQRMGNSGGDVPFYKRVAIAAAAGACGGFVGTPGDMVNVRMQNDVKLPLEQRRNYKHAIDGLMRVSREEGVKQLFRGASSATVRAVLMTVGQLSFYDQIKATLLSSGYFHDNLVCHFASSLCAGAIATTMTQPLDVIKTRAMNAAPGEYRNLWHIITYTAKTGPLGFFKGYVPAFVRLGPHTIFTFIFFEQLRKNFGFFKPTNQ</sequence>
<dbReference type="AlphaFoldDB" id="A0A8B7NBC3"/>
<dbReference type="GO" id="GO:0055085">
    <property type="term" value="P:transmembrane transport"/>
    <property type="evidence" value="ECO:0007669"/>
    <property type="project" value="InterPro"/>
</dbReference>
<protein>
    <submittedName>
        <fullName evidence="11">Mitochondrial dicarboxylate carrier</fullName>
    </submittedName>
</protein>
<evidence type="ECO:0000256" key="7">
    <source>
        <dbReference type="ARBA" id="ARBA00023136"/>
    </source>
</evidence>
<dbReference type="Gene3D" id="1.50.40.10">
    <property type="entry name" value="Mitochondrial carrier domain"/>
    <property type="match status" value="1"/>
</dbReference>
<dbReference type="CTD" id="41640"/>